<dbReference type="Proteomes" id="UP000017023">
    <property type="component" value="Unassembled WGS sequence"/>
</dbReference>
<name>U2LD77_9BACT</name>
<dbReference type="PATRIC" id="fig|1395125.3.peg.307"/>
<dbReference type="AlphaFoldDB" id="U2LD77"/>
<dbReference type="EMBL" id="AWGW01000006">
    <property type="protein sequence ID" value="ERK02448.1"/>
    <property type="molecule type" value="Genomic_DNA"/>
</dbReference>
<protein>
    <submittedName>
        <fullName evidence="1">Uncharacterized protein</fullName>
    </submittedName>
</protein>
<evidence type="ECO:0000313" key="1">
    <source>
        <dbReference type="EMBL" id="ERK02448.1"/>
    </source>
</evidence>
<comment type="caution">
    <text evidence="1">The sequence shown here is derived from an EMBL/GenBank/DDBJ whole genome shotgun (WGS) entry which is preliminary data.</text>
</comment>
<evidence type="ECO:0000313" key="2">
    <source>
        <dbReference type="Proteomes" id="UP000017023"/>
    </source>
</evidence>
<proteinExistence type="predicted"/>
<gene>
    <name evidence="1" type="ORF">HMPREF9145_0521</name>
</gene>
<reference evidence="1 2" key="1">
    <citation type="submission" date="2013-08" db="EMBL/GenBank/DDBJ databases">
        <authorList>
            <person name="Durkin A.S."/>
            <person name="Haft D.R."/>
            <person name="McCorrison J."/>
            <person name="Torralba M."/>
            <person name="Gillis M."/>
            <person name="Haft D.H."/>
            <person name="Methe B."/>
            <person name="Sutton G."/>
            <person name="Nelson K.E."/>
        </authorList>
    </citation>
    <scope>NUCLEOTIDE SEQUENCE [LARGE SCALE GENOMIC DNA]</scope>
    <source>
        <strain evidence="1 2">F0493</strain>
    </source>
</reference>
<organism evidence="1 2">
    <name type="scientific">Segatella salivae F0493</name>
    <dbReference type="NCBI Taxonomy" id="1395125"/>
    <lineage>
        <taxon>Bacteria</taxon>
        <taxon>Pseudomonadati</taxon>
        <taxon>Bacteroidota</taxon>
        <taxon>Bacteroidia</taxon>
        <taxon>Bacteroidales</taxon>
        <taxon>Prevotellaceae</taxon>
        <taxon>Segatella</taxon>
    </lineage>
</organism>
<sequence length="37" mass="4334">MSDADRLVVFMQFDIQQITDYDGIYSLLYRSGQFVVV</sequence>
<accession>U2LD77</accession>